<evidence type="ECO:0000256" key="6">
    <source>
        <dbReference type="PIRSR" id="PIRSR609118-1"/>
    </source>
</evidence>
<keyword evidence="2 7" id="KW-0677">Repeat</keyword>
<dbReference type="SMART" id="SM00335">
    <property type="entry name" value="ANX"/>
    <property type="match status" value="4"/>
</dbReference>
<dbReference type="GO" id="GO:0001786">
    <property type="term" value="F:phosphatidylserine binding"/>
    <property type="evidence" value="ECO:0007669"/>
    <property type="project" value="TreeGrafter"/>
</dbReference>
<dbReference type="FunFam" id="1.10.220.10:FF:000001">
    <property type="entry name" value="Annexin"/>
    <property type="match status" value="1"/>
</dbReference>
<dbReference type="InterPro" id="IPR018252">
    <property type="entry name" value="Annexin_repeat_CS"/>
</dbReference>
<gene>
    <name evidence="8" type="ORF">KIW84_044886</name>
</gene>
<dbReference type="PROSITE" id="PS51897">
    <property type="entry name" value="ANNEXIN_2"/>
    <property type="match status" value="3"/>
</dbReference>
<comment type="domain">
    <text evidence="7">A pair of annexin repeats may form one binding site for calcium and phospholipid.</text>
</comment>
<evidence type="ECO:0000256" key="3">
    <source>
        <dbReference type="ARBA" id="ARBA00022837"/>
    </source>
</evidence>
<sequence length="315" mass="36639">MATLVAPEHFTPEDDAIVLYKAVKGWGTDESAIIAIMGHRNATQRQQIRQIYEDMYEEDLIKRLESELSGNFEKAMYRWILEPSDCYAVLANVALKNVSRDYHVIVEIASVLKPEELVNVRRAYQYRFHHSLEEHVAAHTSSGYFRQFLVGLVSSFRYDGDYIHPSLAKYEAEILHEAIQNKNGNLDEVIRILTTRSKKQLKATFNRYRDDHGYSISKRLLNEESDDFLKAAHVAIRCIDDHKKYYEKVLRGALKRIGTDEDELTRVVVTRAEKDLKDIKELYYHRNSVRLEDAVASEISGDYKRFLVTLIGREY</sequence>
<comment type="similarity">
    <text evidence="7">Belongs to the annexin family.</text>
</comment>
<evidence type="ECO:0000313" key="8">
    <source>
        <dbReference type="EMBL" id="KAI5421218.1"/>
    </source>
</evidence>
<dbReference type="PROSITE" id="PS00223">
    <property type="entry name" value="ANNEXIN_1"/>
    <property type="match status" value="1"/>
</dbReference>
<evidence type="ECO:0000256" key="7">
    <source>
        <dbReference type="RuleBase" id="RU003540"/>
    </source>
</evidence>
<comment type="caution">
    <text evidence="8">The sequence shown here is derived from an EMBL/GenBank/DDBJ whole genome shotgun (WGS) entry which is preliminary data.</text>
</comment>
<evidence type="ECO:0000256" key="2">
    <source>
        <dbReference type="ARBA" id="ARBA00022737"/>
    </source>
</evidence>
<feature type="binding site" evidence="6">
    <location>
        <position position="258"/>
    </location>
    <ligand>
        <name>Ca(2+)</name>
        <dbReference type="ChEBI" id="CHEBI:29108"/>
        <label>1</label>
    </ligand>
</feature>
<organism evidence="8 9">
    <name type="scientific">Pisum sativum</name>
    <name type="common">Garden pea</name>
    <name type="synonym">Lathyrus oleraceus</name>
    <dbReference type="NCBI Taxonomy" id="3888"/>
    <lineage>
        <taxon>Eukaryota</taxon>
        <taxon>Viridiplantae</taxon>
        <taxon>Streptophyta</taxon>
        <taxon>Embryophyta</taxon>
        <taxon>Tracheophyta</taxon>
        <taxon>Spermatophyta</taxon>
        <taxon>Magnoliopsida</taxon>
        <taxon>eudicotyledons</taxon>
        <taxon>Gunneridae</taxon>
        <taxon>Pentapetalae</taxon>
        <taxon>rosids</taxon>
        <taxon>fabids</taxon>
        <taxon>Fabales</taxon>
        <taxon>Fabaceae</taxon>
        <taxon>Papilionoideae</taxon>
        <taxon>50 kb inversion clade</taxon>
        <taxon>NPAAA clade</taxon>
        <taxon>Hologalegina</taxon>
        <taxon>IRL clade</taxon>
        <taxon>Fabeae</taxon>
        <taxon>Lathyrus</taxon>
    </lineage>
</organism>
<dbReference type="PANTHER" id="PTHR10502">
    <property type="entry name" value="ANNEXIN"/>
    <property type="match status" value="1"/>
</dbReference>
<dbReference type="EMBL" id="JAMSHJ010000004">
    <property type="protein sequence ID" value="KAI5421218.1"/>
    <property type="molecule type" value="Genomic_DNA"/>
</dbReference>
<dbReference type="GO" id="GO:0009408">
    <property type="term" value="P:response to heat"/>
    <property type="evidence" value="ECO:0007669"/>
    <property type="project" value="TreeGrafter"/>
</dbReference>
<dbReference type="SUPFAM" id="SSF47874">
    <property type="entry name" value="Annexin"/>
    <property type="match status" value="1"/>
</dbReference>
<dbReference type="FunFam" id="1.10.220.10:FF:000009">
    <property type="entry name" value="Annexin"/>
    <property type="match status" value="1"/>
</dbReference>
<dbReference type="InterPro" id="IPR037104">
    <property type="entry name" value="Annexin_sf"/>
</dbReference>
<protein>
    <recommendedName>
        <fullName evidence="7">Annexin</fullName>
    </recommendedName>
</protein>
<dbReference type="Gene3D" id="1.10.220.10">
    <property type="entry name" value="Annexin"/>
    <property type="match status" value="4"/>
</dbReference>
<dbReference type="InterPro" id="IPR018502">
    <property type="entry name" value="Annexin_repeat"/>
</dbReference>
<dbReference type="Gramene" id="Psat04G0488600-T1">
    <property type="protein sequence ID" value="KAI5421218.1"/>
    <property type="gene ID" value="KIW84_044886"/>
</dbReference>
<dbReference type="GO" id="GO:0005509">
    <property type="term" value="F:calcium ion binding"/>
    <property type="evidence" value="ECO:0007669"/>
    <property type="project" value="InterPro"/>
</dbReference>
<dbReference type="GO" id="GO:0009409">
    <property type="term" value="P:response to cold"/>
    <property type="evidence" value="ECO:0007669"/>
    <property type="project" value="TreeGrafter"/>
</dbReference>
<dbReference type="InterPro" id="IPR009118">
    <property type="entry name" value="AnnexinD_plant"/>
</dbReference>
<dbReference type="Proteomes" id="UP001058974">
    <property type="component" value="Chromosome 4"/>
</dbReference>
<evidence type="ECO:0000256" key="4">
    <source>
        <dbReference type="ARBA" id="ARBA00023216"/>
    </source>
</evidence>
<keyword evidence="4 7" id="KW-0041">Annexin</keyword>
<name>A0A9D4XIW5_PEA</name>
<dbReference type="Pfam" id="PF00191">
    <property type="entry name" value="Annexin"/>
    <property type="match status" value="3"/>
</dbReference>
<dbReference type="FunFam" id="1.10.220.10:FF:000008">
    <property type="entry name" value="Annexin"/>
    <property type="match status" value="1"/>
</dbReference>
<dbReference type="OrthoDB" id="37886at2759"/>
<keyword evidence="1 6" id="KW-0479">Metal-binding</keyword>
<dbReference type="PANTHER" id="PTHR10502:SF228">
    <property type="entry name" value="ANNEXIN"/>
    <property type="match status" value="1"/>
</dbReference>
<dbReference type="InterPro" id="IPR001464">
    <property type="entry name" value="Annexin"/>
</dbReference>
<proteinExistence type="inferred from homology"/>
<keyword evidence="3 6" id="KW-0106">Calcium</keyword>
<feature type="binding site" evidence="6">
    <location>
        <position position="298"/>
    </location>
    <ligand>
        <name>Ca(2+)</name>
        <dbReference type="ChEBI" id="CHEBI:29108"/>
        <label>3</label>
    </ligand>
</feature>
<evidence type="ECO:0000313" key="9">
    <source>
        <dbReference type="Proteomes" id="UP001058974"/>
    </source>
</evidence>
<keyword evidence="5 7" id="KW-0111">Calcium/phospholipid-binding</keyword>
<feature type="binding site" evidence="6">
    <location>
        <position position="25"/>
    </location>
    <ligand>
        <name>Ca(2+)</name>
        <dbReference type="ChEBI" id="CHEBI:29108"/>
        <label>1</label>
    </ligand>
</feature>
<keyword evidence="9" id="KW-1185">Reference proteome</keyword>
<dbReference type="GO" id="GO:0005886">
    <property type="term" value="C:plasma membrane"/>
    <property type="evidence" value="ECO:0007669"/>
    <property type="project" value="TreeGrafter"/>
</dbReference>
<dbReference type="PRINTS" id="PR00196">
    <property type="entry name" value="ANNEXIN"/>
</dbReference>
<accession>A0A9D4XIW5</accession>
<feature type="binding site" evidence="6">
    <location>
        <position position="67"/>
    </location>
    <ligand>
        <name>Ca(2+)</name>
        <dbReference type="ChEBI" id="CHEBI:29108"/>
        <label>1</label>
    </ligand>
</feature>
<reference evidence="8 9" key="1">
    <citation type="journal article" date="2022" name="Nat. Genet.">
        <title>Improved pea reference genome and pan-genome highlight genomic features and evolutionary characteristics.</title>
        <authorList>
            <person name="Yang T."/>
            <person name="Liu R."/>
            <person name="Luo Y."/>
            <person name="Hu S."/>
            <person name="Wang D."/>
            <person name="Wang C."/>
            <person name="Pandey M.K."/>
            <person name="Ge S."/>
            <person name="Xu Q."/>
            <person name="Li N."/>
            <person name="Li G."/>
            <person name="Huang Y."/>
            <person name="Saxena R.K."/>
            <person name="Ji Y."/>
            <person name="Li M."/>
            <person name="Yan X."/>
            <person name="He Y."/>
            <person name="Liu Y."/>
            <person name="Wang X."/>
            <person name="Xiang C."/>
            <person name="Varshney R.K."/>
            <person name="Ding H."/>
            <person name="Gao S."/>
            <person name="Zong X."/>
        </authorList>
    </citation>
    <scope>NUCLEOTIDE SEQUENCE [LARGE SCALE GENOMIC DNA]</scope>
    <source>
        <strain evidence="8 9">cv. Zhongwan 6</strain>
    </source>
</reference>
<evidence type="ECO:0000256" key="5">
    <source>
        <dbReference type="ARBA" id="ARBA00023302"/>
    </source>
</evidence>
<dbReference type="AlphaFoldDB" id="A0A9D4XIW5"/>
<dbReference type="GO" id="GO:0009414">
    <property type="term" value="P:response to water deprivation"/>
    <property type="evidence" value="ECO:0007669"/>
    <property type="project" value="TreeGrafter"/>
</dbReference>
<feature type="binding site" evidence="6">
    <location>
        <position position="256"/>
    </location>
    <ligand>
        <name>Ca(2+)</name>
        <dbReference type="ChEBI" id="CHEBI:29108"/>
        <label>1</label>
    </ligand>
</feature>
<dbReference type="GO" id="GO:0005737">
    <property type="term" value="C:cytoplasm"/>
    <property type="evidence" value="ECO:0007669"/>
    <property type="project" value="TreeGrafter"/>
</dbReference>
<dbReference type="GO" id="GO:0009651">
    <property type="term" value="P:response to salt stress"/>
    <property type="evidence" value="ECO:0007669"/>
    <property type="project" value="TreeGrafter"/>
</dbReference>
<dbReference type="GO" id="GO:0005544">
    <property type="term" value="F:calcium-dependent phospholipid binding"/>
    <property type="evidence" value="ECO:0007669"/>
    <property type="project" value="UniProtKB-KW"/>
</dbReference>
<feature type="binding site" evidence="6">
    <location>
        <position position="27"/>
    </location>
    <ligand>
        <name>Ca(2+)</name>
        <dbReference type="ChEBI" id="CHEBI:29108"/>
        <label>1</label>
    </ligand>
</feature>
<dbReference type="PRINTS" id="PR01814">
    <property type="entry name" value="ANNEXINPLANT"/>
</dbReference>
<evidence type="ECO:0000256" key="1">
    <source>
        <dbReference type="ARBA" id="ARBA00022723"/>
    </source>
</evidence>
<dbReference type="Gramene" id="Psat4g147000.1">
    <property type="protein sequence ID" value="Psat4g147000.1.cds"/>
    <property type="gene ID" value="Psat4g147000"/>
</dbReference>
<feature type="binding site" evidence="6">
    <location>
        <position position="296"/>
    </location>
    <ligand>
        <name>Ca(2+)</name>
        <dbReference type="ChEBI" id="CHEBI:29108"/>
        <label>1</label>
    </ligand>
</feature>